<dbReference type="Proteomes" id="UP000183053">
    <property type="component" value="Unassembled WGS sequence"/>
</dbReference>
<dbReference type="STRING" id="47312.SAMN04489765_0157"/>
<keyword evidence="2" id="KW-1185">Reference proteome</keyword>
<accession>A0A1H1AC59</accession>
<evidence type="ECO:0000313" key="1">
    <source>
        <dbReference type="EMBL" id="SDQ37328.1"/>
    </source>
</evidence>
<proteinExistence type="predicted"/>
<reference evidence="2" key="1">
    <citation type="submission" date="2016-10" db="EMBL/GenBank/DDBJ databases">
        <authorList>
            <person name="Varghese N."/>
            <person name="Submissions S."/>
        </authorList>
    </citation>
    <scope>NUCLEOTIDE SEQUENCE [LARGE SCALE GENOMIC DNA]</scope>
    <source>
        <strain evidence="2">DSM 44142</strain>
    </source>
</reference>
<evidence type="ECO:0000313" key="2">
    <source>
        <dbReference type="Proteomes" id="UP000183053"/>
    </source>
</evidence>
<dbReference type="AlphaFoldDB" id="A0A1H1AC59"/>
<organism evidence="1 2">
    <name type="scientific">Tsukamurella pulmonis</name>
    <dbReference type="NCBI Taxonomy" id="47312"/>
    <lineage>
        <taxon>Bacteria</taxon>
        <taxon>Bacillati</taxon>
        <taxon>Actinomycetota</taxon>
        <taxon>Actinomycetes</taxon>
        <taxon>Mycobacteriales</taxon>
        <taxon>Tsukamurellaceae</taxon>
        <taxon>Tsukamurella</taxon>
    </lineage>
</organism>
<sequence length="227" mass="25180">MRREKTPHLAAWPARPSATFTSTLICEPQLLDAERLEEHGFRTSRDAHRVAVYGGVEIWHTELVSARECPYWPPGRDGARLVYRGFDFDKLAVALSAGLDYRGSGAFFGSTFEDKAWEYPPSREVAAVLIFDGHRLEPSWAIAGPGVDPTGYACTYVDEGREIHTRFPRGRGTRTFADEASYGYFAPGNPREALLGVLIGSAETDCRRLLPDLPGLVFDPVPDRPVP</sequence>
<protein>
    <submittedName>
        <fullName evidence="1">Uncharacterized protein</fullName>
    </submittedName>
</protein>
<gene>
    <name evidence="1" type="ORF">SAMN04489765_0157</name>
</gene>
<name>A0A1H1AC59_9ACTN</name>
<dbReference type="EMBL" id="FNLF01000002">
    <property type="protein sequence ID" value="SDQ37328.1"/>
    <property type="molecule type" value="Genomic_DNA"/>
</dbReference>
<dbReference type="RefSeq" id="WP_068563768.1">
    <property type="nucleotide sequence ID" value="NZ_FNLF01000002.1"/>
</dbReference>